<feature type="transmembrane region" description="Helical" evidence="6">
    <location>
        <begin position="145"/>
        <end position="168"/>
    </location>
</feature>
<name>A0A2N7WP27_9BURK</name>
<feature type="transmembrane region" description="Helical" evidence="6">
    <location>
        <begin position="174"/>
        <end position="194"/>
    </location>
</feature>
<evidence type="ECO:0000313" key="9">
    <source>
        <dbReference type="Proteomes" id="UP000235659"/>
    </source>
</evidence>
<keyword evidence="5 6" id="KW-0472">Membrane</keyword>
<evidence type="ECO:0000256" key="3">
    <source>
        <dbReference type="ARBA" id="ARBA00022692"/>
    </source>
</evidence>
<dbReference type="InterPro" id="IPR050833">
    <property type="entry name" value="Poly_Biosynth_Transport"/>
</dbReference>
<dbReference type="Proteomes" id="UP000494205">
    <property type="component" value="Unassembled WGS sequence"/>
</dbReference>
<reference evidence="7 10" key="2">
    <citation type="submission" date="2020-04" db="EMBL/GenBank/DDBJ databases">
        <authorList>
            <person name="De Canck E."/>
        </authorList>
    </citation>
    <scope>NUCLEOTIDE SEQUENCE [LARGE SCALE GENOMIC DNA]</scope>
    <source>
        <strain evidence="7 10">LMG 27174</strain>
    </source>
</reference>
<feature type="transmembrane region" description="Helical" evidence="6">
    <location>
        <begin position="110"/>
        <end position="133"/>
    </location>
</feature>
<keyword evidence="2" id="KW-1003">Cell membrane</keyword>
<dbReference type="RefSeq" id="WP_102632370.1">
    <property type="nucleotide sequence ID" value="NZ_CADIJZ010000029.1"/>
</dbReference>
<comment type="subcellular location">
    <subcellularLocation>
        <location evidence="1">Cell membrane</location>
        <topology evidence="1">Multi-pass membrane protein</topology>
    </subcellularLocation>
</comment>
<feature type="transmembrane region" description="Helical" evidence="6">
    <location>
        <begin position="296"/>
        <end position="319"/>
    </location>
</feature>
<evidence type="ECO:0000313" key="8">
    <source>
        <dbReference type="EMBL" id="PMS31153.1"/>
    </source>
</evidence>
<sequence>MQFLLRLTLRLVALALKFALTIVVARSLGFTAVADYGLALAVSVVSSKLLGLGFSTEVNRRLSLADPSDAIRDVRRLLLLYCTVYAAIAVVVAVLRGSPGVGQFNAIRPGILWGVMLVAFSEHAGLETTSYLFSLHRPRAGAVLLFIRTAAWAGIAIVGLLAGVIRSVEMVFTLWWATNVITAVAACWCVWQTARELKLARHDRTTRIADSVRSVWMNGLPFFVATTVLSGLQYAERFIASGVISADALGRYVFAWSISNSVQTIAYATIAVTAGPRLVRALSAAECDFWTTLRRSLRASAGITITAAIAILIAHRQIFRIAHEPSSSEELATLLTLLASFVLRSVADIYWGAAIALRLGKRVAVAISAVALVSVPLEWMMVTELGTMGAAFAHLTGSIGIVGLLIVLVMRAATVTPAAFANGSSAHAS</sequence>
<dbReference type="GO" id="GO:0005886">
    <property type="term" value="C:plasma membrane"/>
    <property type="evidence" value="ECO:0007669"/>
    <property type="project" value="UniProtKB-SubCell"/>
</dbReference>
<dbReference type="OrthoDB" id="9079885at2"/>
<dbReference type="PANTHER" id="PTHR30250">
    <property type="entry name" value="PST FAMILY PREDICTED COLANIC ACID TRANSPORTER"/>
    <property type="match status" value="1"/>
</dbReference>
<feature type="transmembrane region" description="Helical" evidence="6">
    <location>
        <begin position="215"/>
        <end position="234"/>
    </location>
</feature>
<feature type="transmembrane region" description="Helical" evidence="6">
    <location>
        <begin position="77"/>
        <end position="98"/>
    </location>
</feature>
<feature type="transmembrane region" description="Helical" evidence="6">
    <location>
        <begin position="331"/>
        <end position="351"/>
    </location>
</feature>
<feature type="transmembrane region" description="Helical" evidence="6">
    <location>
        <begin position="254"/>
        <end position="275"/>
    </location>
</feature>
<evidence type="ECO:0000313" key="7">
    <source>
        <dbReference type="EMBL" id="CAB3732783.1"/>
    </source>
</evidence>
<keyword evidence="4 6" id="KW-1133">Transmembrane helix</keyword>
<evidence type="ECO:0000256" key="5">
    <source>
        <dbReference type="ARBA" id="ARBA00023136"/>
    </source>
</evidence>
<reference evidence="8 9" key="1">
    <citation type="submission" date="2018-01" db="EMBL/GenBank/DDBJ databases">
        <title>Whole genome analyses suggest that Burkholderia sensu lato contains two further novel genera in the rhizoxinica-symbiotica group Mycetohabitans gen. nov., and Trinickia gen. nov.: implications for the evolution of diazotrophy and nodulation in the Burkholderiaceae.</title>
        <authorList>
            <person name="Estrada-de los Santos P."/>
            <person name="Palmer M."/>
            <person name="Chavez-Ramirez B."/>
            <person name="Beukes C."/>
            <person name="Steenkamp E.T."/>
            <person name="Hirsch A.M."/>
            <person name="Manyaka P."/>
            <person name="Maluk M."/>
            <person name="Lafos M."/>
            <person name="Crook M."/>
            <person name="Gross E."/>
            <person name="Simon M.F."/>
            <person name="Bueno dos Reis Junior F."/>
            <person name="Poole P.S."/>
            <person name="Venter S.N."/>
            <person name="James E.K."/>
        </authorList>
    </citation>
    <scope>NUCLEOTIDE SEQUENCE [LARGE SCALE GENOMIC DNA]</scope>
    <source>
        <strain evidence="8 9">WSM 3937</strain>
    </source>
</reference>
<evidence type="ECO:0000256" key="1">
    <source>
        <dbReference type="ARBA" id="ARBA00004651"/>
    </source>
</evidence>
<feature type="transmembrane region" description="Helical" evidence="6">
    <location>
        <begin position="37"/>
        <end position="56"/>
    </location>
</feature>
<dbReference type="Proteomes" id="UP000235659">
    <property type="component" value="Unassembled WGS sequence"/>
</dbReference>
<dbReference type="EMBL" id="PNXY01000007">
    <property type="protein sequence ID" value="PMS31153.1"/>
    <property type="molecule type" value="Genomic_DNA"/>
</dbReference>
<dbReference type="PANTHER" id="PTHR30250:SF11">
    <property type="entry name" value="O-ANTIGEN TRANSPORTER-RELATED"/>
    <property type="match status" value="1"/>
</dbReference>
<gene>
    <name evidence="8" type="ORF">C0Z16_11985</name>
    <name evidence="7" type="ORF">LMG27174_05961</name>
</gene>
<keyword evidence="3 6" id="KW-0812">Transmembrane</keyword>
<dbReference type="AlphaFoldDB" id="A0A2N7WP27"/>
<feature type="transmembrane region" description="Helical" evidence="6">
    <location>
        <begin position="363"/>
        <end position="382"/>
    </location>
</feature>
<proteinExistence type="predicted"/>
<accession>A0A2N7WP27</accession>
<evidence type="ECO:0000256" key="2">
    <source>
        <dbReference type="ARBA" id="ARBA00022475"/>
    </source>
</evidence>
<evidence type="ECO:0000256" key="6">
    <source>
        <dbReference type="SAM" id="Phobius"/>
    </source>
</evidence>
<evidence type="ECO:0000256" key="4">
    <source>
        <dbReference type="ARBA" id="ARBA00022989"/>
    </source>
</evidence>
<keyword evidence="9" id="KW-1185">Reference proteome</keyword>
<protein>
    <submittedName>
        <fullName evidence="8">Polysaccharide biosynthesis protein</fullName>
    </submittedName>
</protein>
<feature type="transmembrane region" description="Helical" evidence="6">
    <location>
        <begin position="388"/>
        <end position="410"/>
    </location>
</feature>
<organism evidence="7 10">
    <name type="scientific">Paraburkholderia rhynchosiae</name>
    <dbReference type="NCBI Taxonomy" id="487049"/>
    <lineage>
        <taxon>Bacteria</taxon>
        <taxon>Pseudomonadati</taxon>
        <taxon>Pseudomonadota</taxon>
        <taxon>Betaproteobacteria</taxon>
        <taxon>Burkholderiales</taxon>
        <taxon>Burkholderiaceae</taxon>
        <taxon>Paraburkholderia</taxon>
    </lineage>
</organism>
<dbReference type="EMBL" id="CADIJZ010000029">
    <property type="protein sequence ID" value="CAB3732783.1"/>
    <property type="molecule type" value="Genomic_DNA"/>
</dbReference>
<evidence type="ECO:0000313" key="10">
    <source>
        <dbReference type="Proteomes" id="UP000494205"/>
    </source>
</evidence>